<evidence type="ECO:0000313" key="3">
    <source>
        <dbReference type="EMBL" id="KAG5162111.1"/>
    </source>
</evidence>
<feature type="compositionally biased region" description="Low complexity" evidence="1">
    <location>
        <begin position="179"/>
        <end position="188"/>
    </location>
</feature>
<feature type="region of interest" description="Disordered" evidence="1">
    <location>
        <begin position="101"/>
        <end position="195"/>
    </location>
</feature>
<gene>
    <name evidence="3" type="ORF">JR316_013031</name>
</gene>
<evidence type="ECO:0000256" key="1">
    <source>
        <dbReference type="SAM" id="MobiDB-lite"/>
    </source>
</evidence>
<feature type="compositionally biased region" description="Low complexity" evidence="1">
    <location>
        <begin position="52"/>
        <end position="68"/>
    </location>
</feature>
<organism evidence="3">
    <name type="scientific">Psilocybe cubensis</name>
    <name type="common">Psychedelic mushroom</name>
    <name type="synonym">Stropharia cubensis</name>
    <dbReference type="NCBI Taxonomy" id="181762"/>
    <lineage>
        <taxon>Eukaryota</taxon>
        <taxon>Fungi</taxon>
        <taxon>Dikarya</taxon>
        <taxon>Basidiomycota</taxon>
        <taxon>Agaricomycotina</taxon>
        <taxon>Agaricomycetes</taxon>
        <taxon>Agaricomycetidae</taxon>
        <taxon>Agaricales</taxon>
        <taxon>Agaricineae</taxon>
        <taxon>Strophariaceae</taxon>
        <taxon>Psilocybe</taxon>
    </lineage>
</organism>
<dbReference type="AlphaFoldDB" id="A0A8H8CE08"/>
<keyword evidence="2" id="KW-1133">Transmembrane helix</keyword>
<feature type="compositionally biased region" description="Low complexity" evidence="1">
    <location>
        <begin position="130"/>
        <end position="164"/>
    </location>
</feature>
<evidence type="ECO:0000256" key="2">
    <source>
        <dbReference type="SAM" id="Phobius"/>
    </source>
</evidence>
<feature type="region of interest" description="Disordered" evidence="1">
    <location>
        <begin position="33"/>
        <end position="72"/>
    </location>
</feature>
<proteinExistence type="predicted"/>
<feature type="transmembrane region" description="Helical" evidence="2">
    <location>
        <begin position="82"/>
        <end position="102"/>
    </location>
</feature>
<reference evidence="3" key="1">
    <citation type="submission" date="2021-02" db="EMBL/GenBank/DDBJ databases">
        <title>Psilocybe cubensis genome.</title>
        <authorList>
            <person name="Mckernan K.J."/>
            <person name="Crawford S."/>
            <person name="Trippe A."/>
            <person name="Kane L.T."/>
            <person name="Mclaughlin S."/>
        </authorList>
    </citation>
    <scope>NUCLEOTIDE SEQUENCE [LARGE SCALE GENOMIC DNA]</scope>
    <source>
        <strain evidence="3">MGC-MH-2018</strain>
    </source>
</reference>
<accession>A0A8H8CE08</accession>
<protein>
    <submittedName>
        <fullName evidence="3">Uncharacterized protein</fullName>
    </submittedName>
</protein>
<dbReference type="EMBL" id="JAFIQS010000021">
    <property type="protein sequence ID" value="KAG5162111.1"/>
    <property type="molecule type" value="Genomic_DNA"/>
</dbReference>
<sequence length="223" mass="21429">MASNGGHQQEYDAALLASAPAATKAQLQSGYNPDLLVEKPSTPTQQGSDLEAALPPTANPTHTTANAHRMQQRQPFYRTRKGIVIIVIALVVVIAAAVGGGVGGSKKKHGSDAVVAPTGPDDGGNGNGSGAPPQVSSDGSSSSTTGTGTGTGTSTSTSAGTGASQGVGDPNAPQPQPGPSQGATPTQGGVIGRPTESAATAVAGAVGTGTDANAVGQLVGGST</sequence>
<comment type="caution">
    <text evidence="3">The sequence shown here is derived from an EMBL/GenBank/DDBJ whole genome shotgun (WGS) entry which is preliminary data.</text>
</comment>
<name>A0A8H8CE08_PSICU</name>
<keyword evidence="2" id="KW-0812">Transmembrane</keyword>
<keyword evidence="2" id="KW-0472">Membrane</keyword>